<comment type="similarity">
    <text evidence="6">Belongs to the radical SAM superfamily. Anaerobic sulfatase-maturating enzyme family.</text>
</comment>
<dbReference type="EMBL" id="WNBM01000001">
    <property type="protein sequence ID" value="MTT75451.1"/>
    <property type="molecule type" value="Genomic_DNA"/>
</dbReference>
<dbReference type="InterPro" id="IPR017200">
    <property type="entry name" value="PqqE-like"/>
</dbReference>
<dbReference type="InterPro" id="IPR058240">
    <property type="entry name" value="rSAM_sf"/>
</dbReference>
<evidence type="ECO:0000313" key="10">
    <source>
        <dbReference type="Proteomes" id="UP000443070"/>
    </source>
</evidence>
<dbReference type="RefSeq" id="WP_149877277.1">
    <property type="nucleotide sequence ID" value="NZ_WNBG01000007.1"/>
</dbReference>
<keyword evidence="3" id="KW-0479">Metal-binding</keyword>
<evidence type="ECO:0000256" key="5">
    <source>
        <dbReference type="ARBA" id="ARBA00023014"/>
    </source>
</evidence>
<dbReference type="Proteomes" id="UP000484547">
    <property type="component" value="Unassembled WGS sequence"/>
</dbReference>
<dbReference type="InterPro" id="IPR023867">
    <property type="entry name" value="Sulphatase_maturase_rSAM"/>
</dbReference>
<protein>
    <submittedName>
        <fullName evidence="8">Radical SAM protein</fullName>
    </submittedName>
</protein>
<dbReference type="GO" id="GO:0051536">
    <property type="term" value="F:iron-sulfur cluster binding"/>
    <property type="evidence" value="ECO:0007669"/>
    <property type="project" value="UniProtKB-KW"/>
</dbReference>
<gene>
    <name evidence="8" type="ORF">GMD11_04080</name>
    <name evidence="9" type="ORF">GMD18_09225</name>
</gene>
<dbReference type="GO" id="GO:0046872">
    <property type="term" value="F:metal ion binding"/>
    <property type="evidence" value="ECO:0007669"/>
    <property type="project" value="UniProtKB-KW"/>
</dbReference>
<name>A0A7X3BVC6_9FIRM</name>
<dbReference type="SFLD" id="SFLDG01386">
    <property type="entry name" value="main_SPASM_domain-containing"/>
    <property type="match status" value="1"/>
</dbReference>
<organism evidence="8 11">
    <name type="scientific">Phascolarctobacterium faecium</name>
    <dbReference type="NCBI Taxonomy" id="33025"/>
    <lineage>
        <taxon>Bacteria</taxon>
        <taxon>Bacillati</taxon>
        <taxon>Bacillota</taxon>
        <taxon>Negativicutes</taxon>
        <taxon>Acidaminococcales</taxon>
        <taxon>Acidaminococcaceae</taxon>
        <taxon>Phascolarctobacterium</taxon>
    </lineage>
</organism>
<keyword evidence="4" id="KW-0408">Iron</keyword>
<dbReference type="SFLD" id="SFLDG01067">
    <property type="entry name" value="SPASM/twitch_domain_containing"/>
    <property type="match status" value="1"/>
</dbReference>
<evidence type="ECO:0000256" key="3">
    <source>
        <dbReference type="ARBA" id="ARBA00022723"/>
    </source>
</evidence>
<dbReference type="OrthoDB" id="9763993at2"/>
<keyword evidence="5" id="KW-0411">Iron-sulfur</keyword>
<accession>A0A7X3BVC6</accession>
<dbReference type="PROSITE" id="PS51918">
    <property type="entry name" value="RADICAL_SAM"/>
    <property type="match status" value="1"/>
</dbReference>
<dbReference type="GO" id="GO:0016491">
    <property type="term" value="F:oxidoreductase activity"/>
    <property type="evidence" value="ECO:0007669"/>
    <property type="project" value="InterPro"/>
</dbReference>
<dbReference type="NCBIfam" id="TIGR04085">
    <property type="entry name" value="rSAM_more_4Fe4S"/>
    <property type="match status" value="1"/>
</dbReference>
<dbReference type="InterPro" id="IPR007197">
    <property type="entry name" value="rSAM"/>
</dbReference>
<sequence length="345" mass="37855">MNTPKIKMLVLSLTGQCNFACKYCYAAEHDGSMLKVDDAIKAVNLAAGSGEKFVIQFSGGEPLLNFECLKAVVKYVQDNNLPAVLQIQTNGSLMTDEIAQYLFKNKVAIGVSLDGRPNINDKLRLTKAGDGATNSILYGLEVLKRNNIAVGITCVVTDENVSELAGIVEFAYFIGNIRRIGFDLLRGQGRGAVLKPPSETAMRKAMEQVYEKARQLAYLTGYKIHFAQQERVKILCADSSNEFGHCYAMNGEAAFIDAKGDIYACSSLVGNKDFYIGNVKNGLDTILVKKVQEQIRTSMFFCKQCEDFKLCGGGCFARWYGSGVKEAYPSECALKRVSIAQIKKA</sequence>
<dbReference type="Pfam" id="PF13186">
    <property type="entry name" value="SPASM"/>
    <property type="match status" value="1"/>
</dbReference>
<dbReference type="InterPro" id="IPR013785">
    <property type="entry name" value="Aldolase_TIM"/>
</dbReference>
<comment type="cofactor">
    <cofactor evidence="1">
        <name>[4Fe-4S] cluster</name>
        <dbReference type="ChEBI" id="CHEBI:49883"/>
    </cofactor>
</comment>
<dbReference type="InterPro" id="IPR023885">
    <property type="entry name" value="4Fe4S-binding_SPASM_dom"/>
</dbReference>
<dbReference type="Pfam" id="PF04055">
    <property type="entry name" value="Radical_SAM"/>
    <property type="match status" value="1"/>
</dbReference>
<dbReference type="SFLD" id="SFLDS00029">
    <property type="entry name" value="Radical_SAM"/>
    <property type="match status" value="1"/>
</dbReference>
<evidence type="ECO:0000259" key="7">
    <source>
        <dbReference type="PROSITE" id="PS51918"/>
    </source>
</evidence>
<dbReference type="EMBL" id="WNBW01000008">
    <property type="protein sequence ID" value="MTU04578.1"/>
    <property type="molecule type" value="Genomic_DNA"/>
</dbReference>
<evidence type="ECO:0000313" key="8">
    <source>
        <dbReference type="EMBL" id="MTT75451.1"/>
    </source>
</evidence>
<dbReference type="SUPFAM" id="SSF102114">
    <property type="entry name" value="Radical SAM enzymes"/>
    <property type="match status" value="1"/>
</dbReference>
<dbReference type="PANTHER" id="PTHR43273:SF3">
    <property type="entry name" value="ANAEROBIC SULFATASE-MATURATING ENZYME HOMOLOG ASLB-RELATED"/>
    <property type="match status" value="1"/>
</dbReference>
<dbReference type="PANTHER" id="PTHR43273">
    <property type="entry name" value="ANAEROBIC SULFATASE-MATURATING ENZYME HOMOLOG ASLB-RELATED"/>
    <property type="match status" value="1"/>
</dbReference>
<keyword evidence="10" id="KW-1185">Reference proteome</keyword>
<evidence type="ECO:0000256" key="1">
    <source>
        <dbReference type="ARBA" id="ARBA00001966"/>
    </source>
</evidence>
<evidence type="ECO:0000313" key="9">
    <source>
        <dbReference type="EMBL" id="MTU04578.1"/>
    </source>
</evidence>
<evidence type="ECO:0000256" key="2">
    <source>
        <dbReference type="ARBA" id="ARBA00022691"/>
    </source>
</evidence>
<dbReference type="PIRSF" id="PIRSF037420">
    <property type="entry name" value="PQQ_syn_pqqE"/>
    <property type="match status" value="1"/>
</dbReference>
<reference evidence="10 11" key="1">
    <citation type="journal article" date="2019" name="Nat. Med.">
        <title>A library of human gut bacterial isolates paired with longitudinal multiomics data enables mechanistic microbiome research.</title>
        <authorList>
            <person name="Poyet M."/>
            <person name="Groussin M."/>
            <person name="Gibbons S.M."/>
            <person name="Avila-Pacheco J."/>
            <person name="Jiang X."/>
            <person name="Kearney S.M."/>
            <person name="Perrotta A.R."/>
            <person name="Berdy B."/>
            <person name="Zhao S."/>
            <person name="Lieberman T.D."/>
            <person name="Swanson P.K."/>
            <person name="Smith M."/>
            <person name="Roesemann S."/>
            <person name="Alexander J.E."/>
            <person name="Rich S.A."/>
            <person name="Livny J."/>
            <person name="Vlamakis H."/>
            <person name="Clish C."/>
            <person name="Bullock K."/>
            <person name="Deik A."/>
            <person name="Scott J."/>
            <person name="Pierce K.A."/>
            <person name="Xavier R.J."/>
            <person name="Alm E.J."/>
        </authorList>
    </citation>
    <scope>NUCLEOTIDE SEQUENCE [LARGE SCALE GENOMIC DNA]</scope>
    <source>
        <strain evidence="8 11">BIOML-A13</strain>
        <strain evidence="9 10">BIOML-A3</strain>
    </source>
</reference>
<dbReference type="Proteomes" id="UP000443070">
    <property type="component" value="Unassembled WGS sequence"/>
</dbReference>
<dbReference type="SFLD" id="SFLDG01384">
    <property type="entry name" value="thioether_bond_formation_requi"/>
    <property type="match status" value="1"/>
</dbReference>
<evidence type="ECO:0000256" key="6">
    <source>
        <dbReference type="ARBA" id="ARBA00023601"/>
    </source>
</evidence>
<dbReference type="CDD" id="cd01335">
    <property type="entry name" value="Radical_SAM"/>
    <property type="match status" value="1"/>
</dbReference>
<feature type="domain" description="Radical SAM core" evidence="7">
    <location>
        <begin position="2"/>
        <end position="223"/>
    </location>
</feature>
<evidence type="ECO:0000256" key="4">
    <source>
        <dbReference type="ARBA" id="ARBA00023004"/>
    </source>
</evidence>
<comment type="caution">
    <text evidence="8">The sequence shown here is derived from an EMBL/GenBank/DDBJ whole genome shotgun (WGS) entry which is preliminary data.</text>
</comment>
<keyword evidence="2" id="KW-0949">S-adenosyl-L-methionine</keyword>
<proteinExistence type="inferred from homology"/>
<dbReference type="Gene3D" id="3.20.20.70">
    <property type="entry name" value="Aldolase class I"/>
    <property type="match status" value="1"/>
</dbReference>
<evidence type="ECO:0000313" key="11">
    <source>
        <dbReference type="Proteomes" id="UP000484547"/>
    </source>
</evidence>
<dbReference type="AlphaFoldDB" id="A0A7X3BVC6"/>